<evidence type="ECO:0000313" key="3">
    <source>
        <dbReference type="Proteomes" id="UP000694701"/>
    </source>
</evidence>
<sequence length="305" mass="34804">METSSDMLSDAPSTADTVLTLELPQEKRIPWPDIFLTPKFSVDVEFRLRQANLIYLKDGMHIKVTKELKHDILQKLAETIYSCKAYPTTEDLRAVAKALVNTHPCLQEPGSPSGYCGWTNSLKDKMGNYRSKMRSLGHTDVMVNAGKRGRYSTSSDPPNKNIKKPRKGEVNYLPDLPDGQDASSLEMLRQQLVDEMKRKNPDAVFINQKMDMTLSLRRKDVVINKPPVSQILQRWPALFRESQVYQEFSRVVGKNLKQEFYGSLDRHCPQLIQIFRSKRGLAGQILSDLLQQAKVCTFKLMPLFA</sequence>
<dbReference type="PANTHER" id="PTHR31025">
    <property type="entry name" value="SI:CH211-196P9.1-RELATED"/>
    <property type="match status" value="1"/>
</dbReference>
<evidence type="ECO:0000313" key="2">
    <source>
        <dbReference type="Ensembl" id="ENSCCRP00020090809.1"/>
    </source>
</evidence>
<reference evidence="2" key="1">
    <citation type="submission" date="2025-08" db="UniProtKB">
        <authorList>
            <consortium name="Ensembl"/>
        </authorList>
    </citation>
    <scope>IDENTIFICATION</scope>
</reference>
<dbReference type="Ensembl" id="ENSCCRT00020099242.1">
    <property type="protein sequence ID" value="ENSCCRP00020090809.1"/>
    <property type="gene ID" value="ENSCCRG00020041608.1"/>
</dbReference>
<proteinExistence type="predicted"/>
<dbReference type="Proteomes" id="UP000694701">
    <property type="component" value="Unplaced"/>
</dbReference>
<accession>A0A8C2JAS8</accession>
<feature type="region of interest" description="Disordered" evidence="1">
    <location>
        <begin position="147"/>
        <end position="176"/>
    </location>
</feature>
<dbReference type="AlphaFoldDB" id="A0A8C2JAS8"/>
<dbReference type="PANTHER" id="PTHR31025:SF19">
    <property type="entry name" value="SI:CH73-42K18.1-RELATED"/>
    <property type="match status" value="1"/>
</dbReference>
<organism evidence="2 3">
    <name type="scientific">Cyprinus carpio</name>
    <name type="common">Common carp</name>
    <dbReference type="NCBI Taxonomy" id="7962"/>
    <lineage>
        <taxon>Eukaryota</taxon>
        <taxon>Metazoa</taxon>
        <taxon>Chordata</taxon>
        <taxon>Craniata</taxon>
        <taxon>Vertebrata</taxon>
        <taxon>Euteleostomi</taxon>
        <taxon>Actinopterygii</taxon>
        <taxon>Neopterygii</taxon>
        <taxon>Teleostei</taxon>
        <taxon>Ostariophysi</taxon>
        <taxon>Cypriniformes</taxon>
        <taxon>Cyprinidae</taxon>
        <taxon>Cyprininae</taxon>
        <taxon>Cyprinus</taxon>
    </lineage>
</organism>
<name>A0A8C2JAS8_CYPCA</name>
<protein>
    <submittedName>
        <fullName evidence="2">Uncharacterized protein</fullName>
    </submittedName>
</protein>
<evidence type="ECO:0000256" key="1">
    <source>
        <dbReference type="SAM" id="MobiDB-lite"/>
    </source>
</evidence>